<evidence type="ECO:0000256" key="7">
    <source>
        <dbReference type="ARBA" id="ARBA00022847"/>
    </source>
</evidence>
<evidence type="ECO:0000256" key="8">
    <source>
        <dbReference type="ARBA" id="ARBA00022970"/>
    </source>
</evidence>
<dbReference type="GO" id="GO:0015293">
    <property type="term" value="F:symporter activity"/>
    <property type="evidence" value="ECO:0007669"/>
    <property type="project" value="UniProtKB-KW"/>
</dbReference>
<dbReference type="EMBL" id="BT145873">
    <property type="protein sequence ID" value="AFK45667.1"/>
    <property type="molecule type" value="mRNA"/>
</dbReference>
<feature type="transmembrane region" description="Helical" evidence="13">
    <location>
        <begin position="182"/>
        <end position="204"/>
    </location>
</feature>
<evidence type="ECO:0000313" key="15">
    <source>
        <dbReference type="EMBL" id="AFK45667.1"/>
    </source>
</evidence>
<feature type="domain" description="Amino acid transporter transmembrane" evidence="14">
    <location>
        <begin position="26"/>
        <end position="261"/>
    </location>
</feature>
<evidence type="ECO:0000256" key="10">
    <source>
        <dbReference type="ARBA" id="ARBA00023136"/>
    </source>
</evidence>
<accession>I3SZH5</accession>
<dbReference type="AlphaFoldDB" id="I3SZH5"/>
<comment type="function">
    <text evidence="12">Carrier protein involved in proton-driven auxin influx. Mediates the formation of auxin gradient from developing leaves (site of auxin biosynthesis) to tips by contributing to the loading of auxin in vascular tissues and facilitating acropetal (base to tip) auxin transport within inner tissues of the root apex, and basipetal (tip to base) auxin transport within outer tissues of the root apex. May be involved in lateral roots and nodules formation.</text>
</comment>
<protein>
    <recommendedName>
        <fullName evidence="14">Amino acid transporter transmembrane domain-containing protein</fullName>
    </recommendedName>
</protein>
<feature type="transmembrane region" description="Helical" evidence="13">
    <location>
        <begin position="33"/>
        <end position="53"/>
    </location>
</feature>
<organism evidence="15">
    <name type="scientific">Lotus japonicus</name>
    <name type="common">Lotus corniculatus var. japonicus</name>
    <dbReference type="NCBI Taxonomy" id="34305"/>
    <lineage>
        <taxon>Eukaryota</taxon>
        <taxon>Viridiplantae</taxon>
        <taxon>Streptophyta</taxon>
        <taxon>Embryophyta</taxon>
        <taxon>Tracheophyta</taxon>
        <taxon>Spermatophyta</taxon>
        <taxon>Magnoliopsida</taxon>
        <taxon>eudicotyledons</taxon>
        <taxon>Gunneridae</taxon>
        <taxon>Pentapetalae</taxon>
        <taxon>rosids</taxon>
        <taxon>fabids</taxon>
        <taxon>Fabales</taxon>
        <taxon>Fabaceae</taxon>
        <taxon>Papilionoideae</taxon>
        <taxon>50 kb inversion clade</taxon>
        <taxon>NPAAA clade</taxon>
        <taxon>Hologalegina</taxon>
        <taxon>robinioid clade</taxon>
        <taxon>Loteae</taxon>
        <taxon>Lotus</taxon>
    </lineage>
</organism>
<dbReference type="InterPro" id="IPR013057">
    <property type="entry name" value="AA_transpt_TM"/>
</dbReference>
<keyword evidence="8" id="KW-0029">Amino-acid transport</keyword>
<dbReference type="Pfam" id="PF01490">
    <property type="entry name" value="Aa_trans"/>
    <property type="match status" value="1"/>
</dbReference>
<evidence type="ECO:0000256" key="5">
    <source>
        <dbReference type="ARBA" id="ARBA00022475"/>
    </source>
</evidence>
<reference evidence="15" key="1">
    <citation type="submission" date="2012-05" db="EMBL/GenBank/DDBJ databases">
        <authorList>
            <person name="Krishnakumar V."/>
            <person name="Cheung F."/>
            <person name="Xiao Y."/>
            <person name="Chan A."/>
            <person name="Moskal W.A."/>
            <person name="Town C.D."/>
        </authorList>
    </citation>
    <scope>NUCLEOTIDE SEQUENCE</scope>
</reference>
<proteinExistence type="evidence at transcript level"/>
<dbReference type="GO" id="GO:0005886">
    <property type="term" value="C:plasma membrane"/>
    <property type="evidence" value="ECO:0007669"/>
    <property type="project" value="UniProtKB-SubCell"/>
</dbReference>
<dbReference type="GO" id="GO:0012505">
    <property type="term" value="C:endomembrane system"/>
    <property type="evidence" value="ECO:0007669"/>
    <property type="project" value="UniProtKB-SubCell"/>
</dbReference>
<keyword evidence="4" id="KW-0813">Transport</keyword>
<evidence type="ECO:0000256" key="1">
    <source>
        <dbReference type="ARBA" id="ARBA00004127"/>
    </source>
</evidence>
<dbReference type="PANTHER" id="PTHR48017">
    <property type="entry name" value="OS05G0424000 PROTEIN-RELATED"/>
    <property type="match status" value="1"/>
</dbReference>
<keyword evidence="6 13" id="KW-0812">Transmembrane</keyword>
<feature type="transmembrane region" description="Helical" evidence="13">
    <location>
        <begin position="59"/>
        <end position="80"/>
    </location>
</feature>
<comment type="similarity">
    <text evidence="3">Belongs to the amino acid/polyamine transporter 2 family. Amino acid/auxin permease (AAAP) (TC 2.A.18.1) subfamily.</text>
</comment>
<dbReference type="GO" id="GO:0009734">
    <property type="term" value="P:auxin-activated signaling pathway"/>
    <property type="evidence" value="ECO:0007669"/>
    <property type="project" value="UniProtKB-KW"/>
</dbReference>
<evidence type="ECO:0000256" key="6">
    <source>
        <dbReference type="ARBA" id="ARBA00022692"/>
    </source>
</evidence>
<evidence type="ECO:0000259" key="14">
    <source>
        <dbReference type="Pfam" id="PF01490"/>
    </source>
</evidence>
<keyword evidence="10 13" id="KW-0472">Membrane</keyword>
<comment type="subcellular location">
    <subcellularLocation>
        <location evidence="2">Cell membrane</location>
    </subcellularLocation>
    <subcellularLocation>
        <location evidence="1">Endomembrane system</location>
        <topology evidence="1">Multi-pass membrane protein</topology>
    </subcellularLocation>
</comment>
<evidence type="ECO:0000256" key="3">
    <source>
        <dbReference type="ARBA" id="ARBA00005590"/>
    </source>
</evidence>
<evidence type="ECO:0000256" key="12">
    <source>
        <dbReference type="ARBA" id="ARBA00045588"/>
    </source>
</evidence>
<keyword evidence="5" id="KW-1003">Cell membrane</keyword>
<keyword evidence="7" id="KW-0769">Symport</keyword>
<keyword evidence="9 13" id="KW-1133">Transmembrane helix</keyword>
<evidence type="ECO:0000256" key="2">
    <source>
        <dbReference type="ARBA" id="ARBA00004236"/>
    </source>
</evidence>
<evidence type="ECO:0000256" key="9">
    <source>
        <dbReference type="ARBA" id="ARBA00022989"/>
    </source>
</evidence>
<sequence length="263" mass="28444">MVKDSIDGFSSLPDSKFYDDDGRPKRTGTVWTTSSHIVTAVVGSGVLSLAWAIAQMGWVVGPVALIIFSSITWYTSLLLAECYRLGDPISGKRNYSFMDAVQNILGTTSAKICGIVQYSSLYGAAIGYTIAGAISMMAITRTNCLHSSGGKNPCPIDGNPYMIGFGVSQIFLSQIPDFPQTWWLSIVAAIMSFTYSFIGLFLGIAKISENGTIKGSLTGVTIRTVTKIEKVWGIFQSFGCIAFAYSFSQILIEIQDTIKKPTI</sequence>
<feature type="transmembrane region" description="Helical" evidence="13">
    <location>
        <begin position="121"/>
        <end position="139"/>
    </location>
</feature>
<evidence type="ECO:0000256" key="11">
    <source>
        <dbReference type="ARBA" id="ARBA00023294"/>
    </source>
</evidence>
<name>I3SZH5_LOTJA</name>
<keyword evidence="11" id="KW-0927">Auxin signaling pathway</keyword>
<evidence type="ECO:0000256" key="4">
    <source>
        <dbReference type="ARBA" id="ARBA00022448"/>
    </source>
</evidence>
<evidence type="ECO:0000256" key="13">
    <source>
        <dbReference type="SAM" id="Phobius"/>
    </source>
</evidence>
<dbReference type="GO" id="GO:0006865">
    <property type="term" value="P:amino acid transport"/>
    <property type="evidence" value="ECO:0007669"/>
    <property type="project" value="UniProtKB-KW"/>
</dbReference>